<evidence type="ECO:0000313" key="3">
    <source>
        <dbReference type="EMBL" id="CAK0893298.1"/>
    </source>
</evidence>
<reference evidence="3" key="1">
    <citation type="submission" date="2023-10" db="EMBL/GenBank/DDBJ databases">
        <authorList>
            <person name="Chen Y."/>
            <person name="Shah S."/>
            <person name="Dougan E. K."/>
            <person name="Thang M."/>
            <person name="Chan C."/>
        </authorList>
    </citation>
    <scope>NUCLEOTIDE SEQUENCE [LARGE SCALE GENOMIC DNA]</scope>
</reference>
<feature type="compositionally biased region" description="Basic and acidic residues" evidence="1">
    <location>
        <begin position="598"/>
        <end position="607"/>
    </location>
</feature>
<feature type="compositionally biased region" description="Gly residues" evidence="1">
    <location>
        <begin position="608"/>
        <end position="617"/>
    </location>
</feature>
<name>A0ABN9X205_9DINO</name>
<feature type="region of interest" description="Disordered" evidence="1">
    <location>
        <begin position="502"/>
        <end position="632"/>
    </location>
</feature>
<sequence length="832" mass="88401">MSVSLSVKNTFVHASLDGAASAGLRRSSSQLGTWADVDAVLDEGEPPPGPPLVELGGLRFPGGAREVFRAPPLPAKSARTPLSSKASAFSPTAGGPAQHMPLRPAKPAPAQAVESWDGWALAAPSQALAPAVTTAMLRNLPCGLTRDDLLQILDREGFAGLSDGLRLLPLATLGLAAPGGAGGYDFVYVPMDFKRRLCKGYSFVNMVAAEHLQRLVEVFDGYSRWSHSSMKVCQASLSHTQGLTANVERYRDSPVMDDAVPDIFKPALFVGKRQVRELGGLAEARAAEIQELQGKLWCVPVASAELDSLVEKAAALTHRSREGAARVAELRAERAVLTGVLDADLARAKELREERQALLDRIGGSERSERQALHSKEAAELEADAEKRRSQEELAALDDSLEKARAQADGAERRWSRAEAAIMELESQQIEAGGHAAEGPRAAGLPSGCRARSEQSPEECYSDSTGETRCAALDAEIAEARAHAAELRGAKTVLAARLGASRRRAEETRSRRRFTSLASSWTPRRRSPGCARKRPRSGACARRPSRGLSPPPLGAAVGGFRTSQPQHPRQHRRRLGVDIHGGRSELRSQALRGCRQHAAPDGERRSEGGLGGGGAGPALGAEAAGGPAGDCMGPMQQQLVRLRETARNWREGLLRLGPSEAPLPPVPDEAVWNAMLAHAVAAGRGDLEYRGGTAAAAQALCECIEALVVETSRQLADADASGQGAALARQELLRSAEGRALRQELEQLERRPHRREPSPGPGSTPTSFGADARGEPRAARAGEVPSTPGPPARRHEQSTWQPSPIPVIATNGSVHSRRSTIHSSLSSVSAPC</sequence>
<feature type="region of interest" description="Disordered" evidence="1">
    <location>
        <begin position="362"/>
        <end position="391"/>
    </location>
</feature>
<gene>
    <name evidence="3" type="ORF">PCOR1329_LOCUS72676</name>
</gene>
<feature type="compositionally biased region" description="Polar residues" evidence="1">
    <location>
        <begin position="80"/>
        <end position="90"/>
    </location>
</feature>
<dbReference type="EMBL" id="CAUYUJ010019727">
    <property type="protein sequence ID" value="CAK0893298.1"/>
    <property type="molecule type" value="Genomic_DNA"/>
</dbReference>
<feature type="non-terminal residue" evidence="3">
    <location>
        <position position="832"/>
    </location>
</feature>
<feature type="compositionally biased region" description="Basic and acidic residues" evidence="1">
    <location>
        <begin position="575"/>
        <end position="586"/>
    </location>
</feature>
<evidence type="ECO:0000256" key="1">
    <source>
        <dbReference type="SAM" id="MobiDB-lite"/>
    </source>
</evidence>
<feature type="compositionally biased region" description="Low complexity" evidence="1">
    <location>
        <begin position="761"/>
        <end position="771"/>
    </location>
</feature>
<proteinExistence type="predicted"/>
<dbReference type="Pfam" id="PF04059">
    <property type="entry name" value="RRM_2"/>
    <property type="match status" value="1"/>
</dbReference>
<organism evidence="3 4">
    <name type="scientific">Prorocentrum cordatum</name>
    <dbReference type="NCBI Taxonomy" id="2364126"/>
    <lineage>
        <taxon>Eukaryota</taxon>
        <taxon>Sar</taxon>
        <taxon>Alveolata</taxon>
        <taxon>Dinophyceae</taxon>
        <taxon>Prorocentrales</taxon>
        <taxon>Prorocentraceae</taxon>
        <taxon>Prorocentrum</taxon>
    </lineage>
</organism>
<protein>
    <recommendedName>
        <fullName evidence="2">Mei2-like C-terminal RNA recognition motif domain-containing protein</fullName>
    </recommendedName>
</protein>
<evidence type="ECO:0000313" key="4">
    <source>
        <dbReference type="Proteomes" id="UP001189429"/>
    </source>
</evidence>
<comment type="caution">
    <text evidence="3">The sequence shown here is derived from an EMBL/GenBank/DDBJ whole genome shotgun (WGS) entry which is preliminary data.</text>
</comment>
<dbReference type="InterPro" id="IPR007201">
    <property type="entry name" value="Mei2-like_Rrm_C"/>
</dbReference>
<feature type="region of interest" description="Disordered" evidence="1">
    <location>
        <begin position="74"/>
        <end position="97"/>
    </location>
</feature>
<feature type="compositionally biased region" description="Basic residues" evidence="1">
    <location>
        <begin position="523"/>
        <end position="536"/>
    </location>
</feature>
<feature type="compositionally biased region" description="Low complexity" evidence="1">
    <location>
        <begin position="821"/>
        <end position="832"/>
    </location>
</feature>
<feature type="region of interest" description="Disordered" evidence="1">
    <location>
        <begin position="431"/>
        <end position="464"/>
    </location>
</feature>
<keyword evidence="4" id="KW-1185">Reference proteome</keyword>
<evidence type="ECO:0000259" key="2">
    <source>
        <dbReference type="Pfam" id="PF04059"/>
    </source>
</evidence>
<dbReference type="Proteomes" id="UP001189429">
    <property type="component" value="Unassembled WGS sequence"/>
</dbReference>
<feature type="region of interest" description="Disordered" evidence="1">
    <location>
        <begin position="747"/>
        <end position="832"/>
    </location>
</feature>
<accession>A0ABN9X205</accession>
<feature type="domain" description="Mei2-like C-terminal RNA recognition motif" evidence="2">
    <location>
        <begin position="181"/>
        <end position="250"/>
    </location>
</feature>